<evidence type="ECO:0000313" key="1">
    <source>
        <dbReference type="EMBL" id="KAJ8980471.1"/>
    </source>
</evidence>
<sequence>MYRQAIYYRRRTSVIFQRAALLYVAEFIIKIKLLATYNEIHSVSETSQCFSLCPVVLLSNRLRN</sequence>
<comment type="caution">
    <text evidence="1">The sequence shown here is derived from an EMBL/GenBank/DDBJ whole genome shotgun (WGS) entry which is preliminary data.</text>
</comment>
<evidence type="ECO:0000313" key="2">
    <source>
        <dbReference type="Proteomes" id="UP001162164"/>
    </source>
</evidence>
<gene>
    <name evidence="1" type="ORF">NQ317_013224</name>
</gene>
<proteinExistence type="predicted"/>
<name>A0ABQ9JRI5_9CUCU</name>
<protein>
    <submittedName>
        <fullName evidence="1">Uncharacterized protein</fullName>
    </submittedName>
</protein>
<dbReference type="Proteomes" id="UP001162164">
    <property type="component" value="Unassembled WGS sequence"/>
</dbReference>
<accession>A0ABQ9JRI5</accession>
<keyword evidence="2" id="KW-1185">Reference proteome</keyword>
<reference evidence="1" key="1">
    <citation type="journal article" date="2023" name="Insect Mol. Biol.">
        <title>Genome sequencing provides insights into the evolution of gene families encoding plant cell wall-degrading enzymes in longhorned beetles.</title>
        <authorList>
            <person name="Shin N.R."/>
            <person name="Okamura Y."/>
            <person name="Kirsch R."/>
            <person name="Pauchet Y."/>
        </authorList>
    </citation>
    <scope>NUCLEOTIDE SEQUENCE</scope>
    <source>
        <strain evidence="1">MMC_N1</strain>
    </source>
</reference>
<dbReference type="EMBL" id="JAPWTJ010000258">
    <property type="protein sequence ID" value="KAJ8980471.1"/>
    <property type="molecule type" value="Genomic_DNA"/>
</dbReference>
<organism evidence="1 2">
    <name type="scientific">Molorchus minor</name>
    <dbReference type="NCBI Taxonomy" id="1323400"/>
    <lineage>
        <taxon>Eukaryota</taxon>
        <taxon>Metazoa</taxon>
        <taxon>Ecdysozoa</taxon>
        <taxon>Arthropoda</taxon>
        <taxon>Hexapoda</taxon>
        <taxon>Insecta</taxon>
        <taxon>Pterygota</taxon>
        <taxon>Neoptera</taxon>
        <taxon>Endopterygota</taxon>
        <taxon>Coleoptera</taxon>
        <taxon>Polyphaga</taxon>
        <taxon>Cucujiformia</taxon>
        <taxon>Chrysomeloidea</taxon>
        <taxon>Cerambycidae</taxon>
        <taxon>Lamiinae</taxon>
        <taxon>Monochamini</taxon>
        <taxon>Molorchus</taxon>
    </lineage>
</organism>